<sequence length="311" mass="34984">MLLRGNIDQLSVVFVLLLTPVLWSLPERKATKLAWLASLVSLGLVLALLLAGVTHDSVLEFRGRHTFGTQGVPFFFNLVYGAASLVVLYAFKYRLRTRFLTLALILAIAHWFFTQTDARGGYLSFLIFLALIPLVRLFAKSLAFRTVASLSPVLFTAFAFVIASWSDDQRLNEILSFRPFLLHEFLMNIGISDILLSRSVKQIQETVAIVRTVDNSYLHLIVGCGIVIAAVYFVAFYRAIRSMFAANRFVDISFLLATSIYFNSESILLRIENVFVIYAWYIVLLYSSPKQLASIVQDPRDAPGGVKLDPR</sequence>
<organism evidence="2 3">
    <name type="scientific">Nocardioides humi</name>
    <dbReference type="NCBI Taxonomy" id="449461"/>
    <lineage>
        <taxon>Bacteria</taxon>
        <taxon>Bacillati</taxon>
        <taxon>Actinomycetota</taxon>
        <taxon>Actinomycetes</taxon>
        <taxon>Propionibacteriales</taxon>
        <taxon>Nocardioidaceae</taxon>
        <taxon>Nocardioides</taxon>
    </lineage>
</organism>
<keyword evidence="1" id="KW-1133">Transmembrane helix</keyword>
<protein>
    <recommendedName>
        <fullName evidence="4">EpsG family protein</fullName>
    </recommendedName>
</protein>
<proteinExistence type="predicted"/>
<feature type="transmembrane region" description="Helical" evidence="1">
    <location>
        <begin position="267"/>
        <end position="286"/>
    </location>
</feature>
<feature type="transmembrane region" description="Helical" evidence="1">
    <location>
        <begin position="177"/>
        <end position="196"/>
    </location>
</feature>
<feature type="transmembrane region" description="Helical" evidence="1">
    <location>
        <begin position="217"/>
        <end position="240"/>
    </location>
</feature>
<dbReference type="EMBL" id="BAAAOR010000021">
    <property type="protein sequence ID" value="GAA1519942.1"/>
    <property type="molecule type" value="Genomic_DNA"/>
</dbReference>
<reference evidence="2 3" key="1">
    <citation type="journal article" date="2019" name="Int. J. Syst. Evol. Microbiol.">
        <title>The Global Catalogue of Microorganisms (GCM) 10K type strain sequencing project: providing services to taxonomists for standard genome sequencing and annotation.</title>
        <authorList>
            <consortium name="The Broad Institute Genomics Platform"/>
            <consortium name="The Broad Institute Genome Sequencing Center for Infectious Disease"/>
            <person name="Wu L."/>
            <person name="Ma J."/>
        </authorList>
    </citation>
    <scope>NUCLEOTIDE SEQUENCE [LARGE SCALE GENOMIC DNA]</scope>
    <source>
        <strain evidence="2 3">JCM 14942</strain>
    </source>
</reference>
<keyword evidence="1" id="KW-0472">Membrane</keyword>
<evidence type="ECO:0000256" key="1">
    <source>
        <dbReference type="SAM" id="Phobius"/>
    </source>
</evidence>
<keyword evidence="1" id="KW-0812">Transmembrane</keyword>
<feature type="transmembrane region" description="Helical" evidence="1">
    <location>
        <begin position="74"/>
        <end position="91"/>
    </location>
</feature>
<feature type="transmembrane region" description="Helical" evidence="1">
    <location>
        <begin position="146"/>
        <end position="165"/>
    </location>
</feature>
<evidence type="ECO:0000313" key="2">
    <source>
        <dbReference type="EMBL" id="GAA1519942.1"/>
    </source>
</evidence>
<keyword evidence="3" id="KW-1185">Reference proteome</keyword>
<name>A0ABN2AJJ3_9ACTN</name>
<feature type="transmembrane region" description="Helical" evidence="1">
    <location>
        <begin position="33"/>
        <end position="54"/>
    </location>
</feature>
<evidence type="ECO:0008006" key="4">
    <source>
        <dbReference type="Google" id="ProtNLM"/>
    </source>
</evidence>
<gene>
    <name evidence="2" type="ORF">GCM10009788_24710</name>
</gene>
<accession>A0ABN2AJJ3</accession>
<comment type="caution">
    <text evidence="2">The sequence shown here is derived from an EMBL/GenBank/DDBJ whole genome shotgun (WGS) entry which is preliminary data.</text>
</comment>
<feature type="transmembrane region" description="Helical" evidence="1">
    <location>
        <begin position="120"/>
        <end position="139"/>
    </location>
</feature>
<feature type="transmembrane region" description="Helical" evidence="1">
    <location>
        <begin position="98"/>
        <end position="114"/>
    </location>
</feature>
<evidence type="ECO:0000313" key="3">
    <source>
        <dbReference type="Proteomes" id="UP001500842"/>
    </source>
</evidence>
<feature type="transmembrane region" description="Helical" evidence="1">
    <location>
        <begin position="6"/>
        <end position="26"/>
    </location>
</feature>
<dbReference type="Proteomes" id="UP001500842">
    <property type="component" value="Unassembled WGS sequence"/>
</dbReference>